<protein>
    <submittedName>
        <fullName evidence="2">Cyclic nucleotide-binding protein</fullName>
    </submittedName>
</protein>
<keyword evidence="3" id="KW-1185">Reference proteome</keyword>
<dbReference type="EMBL" id="QNRK01000003">
    <property type="protein sequence ID" value="RBP17216.1"/>
    <property type="molecule type" value="Genomic_DNA"/>
</dbReference>
<evidence type="ECO:0000313" key="3">
    <source>
        <dbReference type="Proteomes" id="UP000253529"/>
    </source>
</evidence>
<dbReference type="OrthoDB" id="3525895at2"/>
<dbReference type="InterPro" id="IPR050503">
    <property type="entry name" value="cAMP-dep_PK_reg_su-like"/>
</dbReference>
<dbReference type="AlphaFoldDB" id="A0A366FSU2"/>
<dbReference type="PROSITE" id="PS00889">
    <property type="entry name" value="CNMP_BINDING_2"/>
    <property type="match status" value="1"/>
</dbReference>
<gene>
    <name evidence="2" type="ORF">DFR50_103101</name>
</gene>
<dbReference type="Pfam" id="PF00027">
    <property type="entry name" value="cNMP_binding"/>
    <property type="match status" value="1"/>
</dbReference>
<dbReference type="PANTHER" id="PTHR11635:SF152">
    <property type="entry name" value="CAMP-DEPENDENT PROTEIN KINASE TYPE I REGULATORY SUBUNIT-RELATED"/>
    <property type="match status" value="1"/>
</dbReference>
<dbReference type="PRINTS" id="PR00103">
    <property type="entry name" value="CAMPKINASE"/>
</dbReference>
<dbReference type="PANTHER" id="PTHR11635">
    <property type="entry name" value="CAMP-DEPENDENT PROTEIN KINASE REGULATORY CHAIN"/>
    <property type="match status" value="1"/>
</dbReference>
<dbReference type="GO" id="GO:0005829">
    <property type="term" value="C:cytosol"/>
    <property type="evidence" value="ECO:0007669"/>
    <property type="project" value="TreeGrafter"/>
</dbReference>
<dbReference type="CDD" id="cd00038">
    <property type="entry name" value="CAP_ED"/>
    <property type="match status" value="1"/>
</dbReference>
<dbReference type="SUPFAM" id="SSF51206">
    <property type="entry name" value="cAMP-binding domain-like"/>
    <property type="match status" value="1"/>
</dbReference>
<proteinExistence type="predicted"/>
<dbReference type="Proteomes" id="UP000253529">
    <property type="component" value="Unassembled WGS sequence"/>
</dbReference>
<dbReference type="GO" id="GO:0005952">
    <property type="term" value="C:cAMP-dependent protein kinase complex"/>
    <property type="evidence" value="ECO:0007669"/>
    <property type="project" value="InterPro"/>
</dbReference>
<dbReference type="InterPro" id="IPR018490">
    <property type="entry name" value="cNMP-bd_dom_sf"/>
</dbReference>
<name>A0A366FSU2_9HYPH</name>
<dbReference type="PROSITE" id="PS50042">
    <property type="entry name" value="CNMP_BINDING_3"/>
    <property type="match status" value="1"/>
</dbReference>
<dbReference type="RefSeq" id="WP_113887846.1">
    <property type="nucleotide sequence ID" value="NZ_QNRK01000003.1"/>
</dbReference>
<dbReference type="SMART" id="SM00100">
    <property type="entry name" value="cNMP"/>
    <property type="match status" value="1"/>
</dbReference>
<dbReference type="InterPro" id="IPR018488">
    <property type="entry name" value="cNMP-bd_CS"/>
</dbReference>
<evidence type="ECO:0000313" key="2">
    <source>
        <dbReference type="EMBL" id="RBP17216.1"/>
    </source>
</evidence>
<evidence type="ECO:0000259" key="1">
    <source>
        <dbReference type="PROSITE" id="PS50042"/>
    </source>
</evidence>
<comment type="caution">
    <text evidence="2">The sequence shown here is derived from an EMBL/GenBank/DDBJ whole genome shotgun (WGS) entry which is preliminary data.</text>
</comment>
<dbReference type="InterPro" id="IPR000595">
    <property type="entry name" value="cNMP-bd_dom"/>
</dbReference>
<organism evidence="2 3">
    <name type="scientific">Roseiarcus fermentans</name>
    <dbReference type="NCBI Taxonomy" id="1473586"/>
    <lineage>
        <taxon>Bacteria</taxon>
        <taxon>Pseudomonadati</taxon>
        <taxon>Pseudomonadota</taxon>
        <taxon>Alphaproteobacteria</taxon>
        <taxon>Hyphomicrobiales</taxon>
        <taxon>Roseiarcaceae</taxon>
        <taxon>Roseiarcus</taxon>
    </lineage>
</organism>
<dbReference type="Gene3D" id="2.60.120.10">
    <property type="entry name" value="Jelly Rolls"/>
    <property type="match status" value="1"/>
</dbReference>
<sequence>MQSVAFKAGETIIREGDEGDTAFFIVSGEVEVLVGKGGRRVGTLATGEVFGEMSLIEPGPRSATILAQTDVECLEMSYDEFIGSLEDNPERAVAFMKTLVRRLRQMNELMEKIDPNRRGLRGFVRDVQKAAGPSRPADSEAVNLSWTMLW</sequence>
<reference evidence="2 3" key="1">
    <citation type="submission" date="2018-06" db="EMBL/GenBank/DDBJ databases">
        <title>Genomic Encyclopedia of Type Strains, Phase IV (KMG-IV): sequencing the most valuable type-strain genomes for metagenomic binning, comparative biology and taxonomic classification.</title>
        <authorList>
            <person name="Goeker M."/>
        </authorList>
    </citation>
    <scope>NUCLEOTIDE SEQUENCE [LARGE SCALE GENOMIC DNA]</scope>
    <source>
        <strain evidence="2 3">DSM 24875</strain>
    </source>
</reference>
<accession>A0A366FSU2</accession>
<feature type="domain" description="Cyclic nucleotide-binding" evidence="1">
    <location>
        <begin position="1"/>
        <end position="102"/>
    </location>
</feature>
<dbReference type="InterPro" id="IPR014710">
    <property type="entry name" value="RmlC-like_jellyroll"/>
</dbReference>